<sequence length="256" mass="29000">MSNRSCDNKRPSFTENDIPDLTGYVTIVTGVAIRNTRIYIARRSEQRVNQTIRDIQQSVPGQRLDLRFLELDLHDLSSAKATAKAFSMLEDRLDLLIHNAGIMTVPFELTKDGYERQWQVKYLSPFLMTTLLLPLLLSAASRSQRRDRVRMVNVASDMAFALGPKKIEWEDVNMTKTKGMIETHKRYSHPKQAAIRSSKELNDLYGHQGITAYSLHPGLIKLNLQSGNKTLLGRLSSVAMNLSRTTALEGSYNTLF</sequence>
<proteinExistence type="inferred from homology"/>
<evidence type="ECO:0000313" key="4">
    <source>
        <dbReference type="EMBL" id="KAK3057770.1"/>
    </source>
</evidence>
<dbReference type="PANTHER" id="PTHR24320:SF282">
    <property type="entry name" value="WW DOMAIN-CONTAINING OXIDOREDUCTASE"/>
    <property type="match status" value="1"/>
</dbReference>
<accession>A0AAJ0LW58</accession>
<comment type="similarity">
    <text evidence="1">Belongs to the short-chain dehydrogenases/reductases (SDR) family.</text>
</comment>
<gene>
    <name evidence="4" type="ORF">LTR09_000845</name>
</gene>
<dbReference type="GO" id="GO:0016491">
    <property type="term" value="F:oxidoreductase activity"/>
    <property type="evidence" value="ECO:0007669"/>
    <property type="project" value="UniProtKB-KW"/>
</dbReference>
<evidence type="ECO:0000256" key="2">
    <source>
        <dbReference type="ARBA" id="ARBA00022857"/>
    </source>
</evidence>
<dbReference type="SUPFAM" id="SSF51735">
    <property type="entry name" value="NAD(P)-binding Rossmann-fold domains"/>
    <property type="match status" value="1"/>
</dbReference>
<comment type="caution">
    <text evidence="4">The sequence shown here is derived from an EMBL/GenBank/DDBJ whole genome shotgun (WGS) entry which is preliminary data.</text>
</comment>
<dbReference type="PANTHER" id="PTHR24320">
    <property type="entry name" value="RETINOL DEHYDROGENASE"/>
    <property type="match status" value="1"/>
</dbReference>
<reference evidence="4" key="1">
    <citation type="submission" date="2023-04" db="EMBL/GenBank/DDBJ databases">
        <title>Black Yeasts Isolated from many extreme environments.</title>
        <authorList>
            <person name="Coleine C."/>
            <person name="Stajich J.E."/>
            <person name="Selbmann L."/>
        </authorList>
    </citation>
    <scope>NUCLEOTIDE SEQUENCE</scope>
    <source>
        <strain evidence="4">CCFEE 5312</strain>
    </source>
</reference>
<dbReference type="Pfam" id="PF00106">
    <property type="entry name" value="adh_short"/>
    <property type="match status" value="1"/>
</dbReference>
<dbReference type="AlphaFoldDB" id="A0AAJ0LW58"/>
<protein>
    <submittedName>
        <fullName evidence="4">Uncharacterized protein</fullName>
    </submittedName>
</protein>
<dbReference type="Gene3D" id="3.40.50.720">
    <property type="entry name" value="NAD(P)-binding Rossmann-like Domain"/>
    <property type="match status" value="1"/>
</dbReference>
<keyword evidence="5" id="KW-1185">Reference proteome</keyword>
<dbReference type="EMBL" id="JAWDJX010000002">
    <property type="protein sequence ID" value="KAK3057770.1"/>
    <property type="molecule type" value="Genomic_DNA"/>
</dbReference>
<dbReference type="InterPro" id="IPR036291">
    <property type="entry name" value="NAD(P)-bd_dom_sf"/>
</dbReference>
<name>A0AAJ0LW58_9PEZI</name>
<evidence type="ECO:0000256" key="1">
    <source>
        <dbReference type="ARBA" id="ARBA00006484"/>
    </source>
</evidence>
<dbReference type="Proteomes" id="UP001271007">
    <property type="component" value="Unassembled WGS sequence"/>
</dbReference>
<keyword evidence="3" id="KW-0560">Oxidoreductase</keyword>
<evidence type="ECO:0000313" key="5">
    <source>
        <dbReference type="Proteomes" id="UP001271007"/>
    </source>
</evidence>
<organism evidence="4 5">
    <name type="scientific">Extremus antarcticus</name>
    <dbReference type="NCBI Taxonomy" id="702011"/>
    <lineage>
        <taxon>Eukaryota</taxon>
        <taxon>Fungi</taxon>
        <taxon>Dikarya</taxon>
        <taxon>Ascomycota</taxon>
        <taxon>Pezizomycotina</taxon>
        <taxon>Dothideomycetes</taxon>
        <taxon>Dothideomycetidae</taxon>
        <taxon>Mycosphaerellales</taxon>
        <taxon>Extremaceae</taxon>
        <taxon>Extremus</taxon>
    </lineage>
</organism>
<evidence type="ECO:0000256" key="3">
    <source>
        <dbReference type="ARBA" id="ARBA00023002"/>
    </source>
</evidence>
<dbReference type="InterPro" id="IPR002347">
    <property type="entry name" value="SDR_fam"/>
</dbReference>
<keyword evidence="2" id="KW-0521">NADP</keyword>